<dbReference type="AlphaFoldDB" id="A0A317EWN0"/>
<evidence type="ECO:0000256" key="2">
    <source>
        <dbReference type="ARBA" id="ARBA00023125"/>
    </source>
</evidence>
<accession>A0A317EWN0</accession>
<keyword evidence="3" id="KW-0804">Transcription</keyword>
<protein>
    <submittedName>
        <fullName evidence="5">AraC family transcriptional regulator</fullName>
    </submittedName>
</protein>
<dbReference type="GO" id="GO:0043565">
    <property type="term" value="F:sequence-specific DNA binding"/>
    <property type="evidence" value="ECO:0007669"/>
    <property type="project" value="InterPro"/>
</dbReference>
<evidence type="ECO:0000256" key="3">
    <source>
        <dbReference type="ARBA" id="ARBA00023163"/>
    </source>
</evidence>
<organism evidence="5 6">
    <name type="scientific">Pedobacter paludis</name>
    <dbReference type="NCBI Taxonomy" id="2203212"/>
    <lineage>
        <taxon>Bacteria</taxon>
        <taxon>Pseudomonadati</taxon>
        <taxon>Bacteroidota</taxon>
        <taxon>Sphingobacteriia</taxon>
        <taxon>Sphingobacteriales</taxon>
        <taxon>Sphingobacteriaceae</taxon>
        <taxon>Pedobacter</taxon>
    </lineage>
</organism>
<dbReference type="Gene3D" id="1.10.10.60">
    <property type="entry name" value="Homeodomain-like"/>
    <property type="match status" value="1"/>
</dbReference>
<keyword evidence="1" id="KW-0805">Transcription regulation</keyword>
<dbReference type="Pfam" id="PF20240">
    <property type="entry name" value="DUF6597"/>
    <property type="match status" value="1"/>
</dbReference>
<comment type="caution">
    <text evidence="5">The sequence shown here is derived from an EMBL/GenBank/DDBJ whole genome shotgun (WGS) entry which is preliminary data.</text>
</comment>
<dbReference type="PROSITE" id="PS01124">
    <property type="entry name" value="HTH_ARAC_FAMILY_2"/>
    <property type="match status" value="1"/>
</dbReference>
<dbReference type="InterPro" id="IPR050204">
    <property type="entry name" value="AraC_XylS_family_regulators"/>
</dbReference>
<name>A0A317EWN0_9SPHI</name>
<dbReference type="PANTHER" id="PTHR46796:SF13">
    <property type="entry name" value="HTH-TYPE TRANSCRIPTIONAL ACTIVATOR RHAS"/>
    <property type="match status" value="1"/>
</dbReference>
<sequence>MHLREIYPSPALSQFIRLYRIIDFEFQHSLPIPPKAYSPRPEQCLQFFPCPTLIEYQGRKVKPKNALLIGQHTIVNQRTVFKKFLSLQVVFQPDALHRLLGLSLEELTNESIEAELVLGSEVESVNDQLYHSRDHRHMIQIVESFLSKLFGNTLYDPLPIDRMTRLMLEPTQHLDWYVSNACLSHRQFDRKFIQRAGISPKEYLRVVRFDQAYRMKNAYPEMSWFNIAVACGYYDYQHLSKETKAFTGQTPSSFFSMGSPERLLGTEEVY</sequence>
<reference evidence="6" key="1">
    <citation type="submission" date="2018-05" db="EMBL/GenBank/DDBJ databases">
        <title>Pedobacter paludis sp. nov., isolated from wetland soil.</title>
        <authorList>
            <person name="Zhang Y."/>
        </authorList>
    </citation>
    <scope>NUCLEOTIDE SEQUENCE [LARGE SCALE GENOMIC DNA]</scope>
    <source>
        <strain evidence="6">R-8</strain>
    </source>
</reference>
<gene>
    <name evidence="5" type="ORF">DF947_17630</name>
</gene>
<dbReference type="InterPro" id="IPR018060">
    <property type="entry name" value="HTH_AraC"/>
</dbReference>
<dbReference type="Proteomes" id="UP000245391">
    <property type="component" value="Unassembled WGS sequence"/>
</dbReference>
<keyword evidence="6" id="KW-1185">Reference proteome</keyword>
<keyword evidence="2" id="KW-0238">DNA-binding</keyword>
<dbReference type="OrthoDB" id="323290at2"/>
<feature type="domain" description="HTH araC/xylS-type" evidence="4">
    <location>
        <begin position="174"/>
        <end position="257"/>
    </location>
</feature>
<dbReference type="Pfam" id="PF12833">
    <property type="entry name" value="HTH_18"/>
    <property type="match status" value="1"/>
</dbReference>
<evidence type="ECO:0000313" key="5">
    <source>
        <dbReference type="EMBL" id="PWS30257.1"/>
    </source>
</evidence>
<proteinExistence type="predicted"/>
<dbReference type="GO" id="GO:0003700">
    <property type="term" value="F:DNA-binding transcription factor activity"/>
    <property type="evidence" value="ECO:0007669"/>
    <property type="project" value="InterPro"/>
</dbReference>
<dbReference type="RefSeq" id="WP_109931376.1">
    <property type="nucleotide sequence ID" value="NZ_QGNY01000007.1"/>
</dbReference>
<evidence type="ECO:0000259" key="4">
    <source>
        <dbReference type="PROSITE" id="PS01124"/>
    </source>
</evidence>
<evidence type="ECO:0000313" key="6">
    <source>
        <dbReference type="Proteomes" id="UP000245391"/>
    </source>
</evidence>
<dbReference type="InterPro" id="IPR046532">
    <property type="entry name" value="DUF6597"/>
</dbReference>
<dbReference type="EMBL" id="QGNY01000007">
    <property type="protein sequence ID" value="PWS30257.1"/>
    <property type="molecule type" value="Genomic_DNA"/>
</dbReference>
<evidence type="ECO:0000256" key="1">
    <source>
        <dbReference type="ARBA" id="ARBA00023015"/>
    </source>
</evidence>
<dbReference type="SMART" id="SM00342">
    <property type="entry name" value="HTH_ARAC"/>
    <property type="match status" value="1"/>
</dbReference>
<dbReference type="PANTHER" id="PTHR46796">
    <property type="entry name" value="HTH-TYPE TRANSCRIPTIONAL ACTIVATOR RHAS-RELATED"/>
    <property type="match status" value="1"/>
</dbReference>